<feature type="domain" description="TonB-dependent receptor-like beta-barrel" evidence="9">
    <location>
        <begin position="5"/>
        <end position="53"/>
    </location>
</feature>
<sequence>MRAGLGGRYVGVRPGDPTNTFRLPDYAVLDAFLAYDTEVAGRPTTLQLNLRNLTDETYYLSSIGTNNLGVAVGEPFQALVSARMFW</sequence>
<dbReference type="PANTHER" id="PTHR32552:SF85">
    <property type="entry name" value="BLL7968 PROTEIN"/>
    <property type="match status" value="1"/>
</dbReference>
<reference evidence="10" key="2">
    <citation type="submission" date="2021-08" db="EMBL/GenBank/DDBJ databases">
        <authorList>
            <person name="Tani A."/>
            <person name="Ola A."/>
            <person name="Ogura Y."/>
            <person name="Katsura K."/>
            <person name="Hayashi T."/>
        </authorList>
    </citation>
    <scope>NUCLEOTIDE SEQUENCE</scope>
    <source>
        <strain evidence="10">DSM 23632</strain>
    </source>
</reference>
<evidence type="ECO:0000256" key="4">
    <source>
        <dbReference type="ARBA" id="ARBA00022692"/>
    </source>
</evidence>
<keyword evidence="4 8" id="KW-0812">Transmembrane</keyword>
<keyword evidence="6 8" id="KW-0472">Membrane</keyword>
<dbReference type="InterPro" id="IPR039426">
    <property type="entry name" value="TonB-dep_rcpt-like"/>
</dbReference>
<keyword evidence="10" id="KW-0675">Receptor</keyword>
<evidence type="ECO:0000256" key="6">
    <source>
        <dbReference type="ARBA" id="ARBA00023136"/>
    </source>
</evidence>
<evidence type="ECO:0000256" key="8">
    <source>
        <dbReference type="PROSITE-ProRule" id="PRU01360"/>
    </source>
</evidence>
<evidence type="ECO:0000313" key="10">
    <source>
        <dbReference type="EMBL" id="GJE59122.1"/>
    </source>
</evidence>
<dbReference type="PROSITE" id="PS52016">
    <property type="entry name" value="TONB_DEPENDENT_REC_3"/>
    <property type="match status" value="1"/>
</dbReference>
<evidence type="ECO:0000256" key="5">
    <source>
        <dbReference type="ARBA" id="ARBA00023077"/>
    </source>
</evidence>
<dbReference type="InterPro" id="IPR000531">
    <property type="entry name" value="Beta-barrel_TonB"/>
</dbReference>
<evidence type="ECO:0000259" key="9">
    <source>
        <dbReference type="Pfam" id="PF00593"/>
    </source>
</evidence>
<comment type="caution">
    <text evidence="10">The sequence shown here is derived from an EMBL/GenBank/DDBJ whole genome shotgun (WGS) entry which is preliminary data.</text>
</comment>
<dbReference type="Proteomes" id="UP001055057">
    <property type="component" value="Unassembled WGS sequence"/>
</dbReference>
<comment type="similarity">
    <text evidence="8">Belongs to the TonB-dependent receptor family.</text>
</comment>
<evidence type="ECO:0000256" key="2">
    <source>
        <dbReference type="ARBA" id="ARBA00022448"/>
    </source>
</evidence>
<name>A0ABQ4TYK0_9HYPH</name>
<evidence type="ECO:0000256" key="3">
    <source>
        <dbReference type="ARBA" id="ARBA00022452"/>
    </source>
</evidence>
<proteinExistence type="inferred from homology"/>
<keyword evidence="7 8" id="KW-0998">Cell outer membrane</keyword>
<reference evidence="10" key="1">
    <citation type="journal article" date="2021" name="Front. Microbiol.">
        <title>Comprehensive Comparative Genomics and Phenotyping of Methylobacterium Species.</title>
        <authorList>
            <person name="Alessa O."/>
            <person name="Ogura Y."/>
            <person name="Fujitani Y."/>
            <person name="Takami H."/>
            <person name="Hayashi T."/>
            <person name="Sahin N."/>
            <person name="Tani A."/>
        </authorList>
    </citation>
    <scope>NUCLEOTIDE SEQUENCE</scope>
    <source>
        <strain evidence="10">DSM 23632</strain>
    </source>
</reference>
<gene>
    <name evidence="10" type="primary">fhuA_4</name>
    <name evidence="10" type="ORF">MPOCJGCO_1209</name>
</gene>
<evidence type="ECO:0000313" key="11">
    <source>
        <dbReference type="Proteomes" id="UP001055057"/>
    </source>
</evidence>
<evidence type="ECO:0000256" key="7">
    <source>
        <dbReference type="ARBA" id="ARBA00023237"/>
    </source>
</evidence>
<accession>A0ABQ4TYK0</accession>
<comment type="subcellular location">
    <subcellularLocation>
        <location evidence="1 8">Cell outer membrane</location>
        <topology evidence="1 8">Multi-pass membrane protein</topology>
    </subcellularLocation>
</comment>
<dbReference type="Pfam" id="PF00593">
    <property type="entry name" value="TonB_dep_Rec_b-barrel"/>
    <property type="match status" value="1"/>
</dbReference>
<organism evidence="10 11">
    <name type="scientific">Methylobacterium trifolii</name>
    <dbReference type="NCBI Taxonomy" id="1003092"/>
    <lineage>
        <taxon>Bacteria</taxon>
        <taxon>Pseudomonadati</taxon>
        <taxon>Pseudomonadota</taxon>
        <taxon>Alphaproteobacteria</taxon>
        <taxon>Hyphomicrobiales</taxon>
        <taxon>Methylobacteriaceae</taxon>
        <taxon>Methylobacterium</taxon>
    </lineage>
</organism>
<evidence type="ECO:0000256" key="1">
    <source>
        <dbReference type="ARBA" id="ARBA00004571"/>
    </source>
</evidence>
<dbReference type="PANTHER" id="PTHR32552">
    <property type="entry name" value="FERRICHROME IRON RECEPTOR-RELATED"/>
    <property type="match status" value="1"/>
</dbReference>
<dbReference type="Gene3D" id="2.40.170.20">
    <property type="entry name" value="TonB-dependent receptor, beta-barrel domain"/>
    <property type="match status" value="1"/>
</dbReference>
<protein>
    <submittedName>
        <fullName evidence="10">Ferrichrome outer membrane transporter/phage receptor</fullName>
    </submittedName>
</protein>
<keyword evidence="3 8" id="KW-1134">Transmembrane beta strand</keyword>
<keyword evidence="2 8" id="KW-0813">Transport</keyword>
<dbReference type="EMBL" id="BPRB01000063">
    <property type="protein sequence ID" value="GJE59122.1"/>
    <property type="molecule type" value="Genomic_DNA"/>
</dbReference>
<keyword evidence="5" id="KW-0798">TonB box</keyword>
<keyword evidence="11" id="KW-1185">Reference proteome</keyword>
<dbReference type="InterPro" id="IPR036942">
    <property type="entry name" value="Beta-barrel_TonB_sf"/>
</dbReference>
<dbReference type="SUPFAM" id="SSF56935">
    <property type="entry name" value="Porins"/>
    <property type="match status" value="1"/>
</dbReference>